<proteinExistence type="predicted"/>
<dbReference type="Gene3D" id="3.40.50.300">
    <property type="entry name" value="P-loop containing nucleotide triphosphate hydrolases"/>
    <property type="match status" value="1"/>
</dbReference>
<dbReference type="Pfam" id="PF03567">
    <property type="entry name" value="Sulfotransfer_2"/>
    <property type="match status" value="1"/>
</dbReference>
<organism evidence="1 2">
    <name type="scientific">Paraburkholderia ferrariae</name>
    <dbReference type="NCBI Taxonomy" id="386056"/>
    <lineage>
        <taxon>Bacteria</taxon>
        <taxon>Pseudomonadati</taxon>
        <taxon>Pseudomonadota</taxon>
        <taxon>Betaproteobacteria</taxon>
        <taxon>Burkholderiales</taxon>
        <taxon>Burkholderiaceae</taxon>
        <taxon>Paraburkholderia</taxon>
    </lineage>
</organism>
<dbReference type="InterPro" id="IPR005331">
    <property type="entry name" value="Sulfotransferase"/>
</dbReference>
<name>A0ABU9RSX9_9BURK</name>
<evidence type="ECO:0000313" key="1">
    <source>
        <dbReference type="EMBL" id="MEM5422992.1"/>
    </source>
</evidence>
<sequence>MAKNRPAKIAFMHIPKTGGISIVDAFQRALGEAHCLAFSDVITDKQFEDKQFVSGHVYLGDIDGDFFKFTFLRDPLKQLVSHLSWIDRYNDPTNADALRLLPPSVQQGVLTLKDVDFGSAKEVDRYLRELPDSSDLRVRNLQTELISFKRGMVQPINSRALAQLAISRLGNLDFLGLCESMTEDMQAAFDLLNIPFPEKINRLNVYEFRRTPVDLRDDAMRSTLERYVEADQRLYDHVLSRRNQGTAGTFGEIVSRVKRLLKRE</sequence>
<comment type="caution">
    <text evidence="1">The sequence shown here is derived from an EMBL/GenBank/DDBJ whole genome shotgun (WGS) entry which is preliminary data.</text>
</comment>
<dbReference type="InterPro" id="IPR027417">
    <property type="entry name" value="P-loop_NTPase"/>
</dbReference>
<keyword evidence="2" id="KW-1185">Reference proteome</keyword>
<protein>
    <submittedName>
        <fullName evidence="1">Sulfotransferase family 2 domain-containing protein</fullName>
    </submittedName>
</protein>
<dbReference type="EMBL" id="JAYMRV010000005">
    <property type="protein sequence ID" value="MEM5422992.1"/>
    <property type="molecule type" value="Genomic_DNA"/>
</dbReference>
<accession>A0ABU9RSX9</accession>
<dbReference type="Proteomes" id="UP001489897">
    <property type="component" value="Unassembled WGS sequence"/>
</dbReference>
<dbReference type="RefSeq" id="WP_342947804.1">
    <property type="nucleotide sequence ID" value="NZ_JAYMRV010000005.1"/>
</dbReference>
<evidence type="ECO:0000313" key="2">
    <source>
        <dbReference type="Proteomes" id="UP001489897"/>
    </source>
</evidence>
<reference evidence="1 2" key="1">
    <citation type="submission" date="2024-01" db="EMBL/GenBank/DDBJ databases">
        <title>The diversity of rhizobia nodulating Mimosa spp. in eleven states of Brazil covering several biomes is determined by host plant, location, and edaphic factors.</title>
        <authorList>
            <person name="Rouws L."/>
            <person name="Barauna A."/>
            <person name="Beukes C."/>
            <person name="De Faria S.M."/>
            <person name="Gross E."/>
            <person name="Dos Reis Junior F.B."/>
            <person name="Simon M."/>
            <person name="Maluk M."/>
            <person name="Odee D.W."/>
            <person name="Kenicer G."/>
            <person name="Young J.P.W."/>
            <person name="Reis V.M."/>
            <person name="Zilli J."/>
            <person name="James E.K."/>
        </authorList>
    </citation>
    <scope>NUCLEOTIDE SEQUENCE [LARGE SCALE GENOMIC DNA]</scope>
    <source>
        <strain evidence="1 2">JPY167</strain>
    </source>
</reference>
<gene>
    <name evidence="1" type="ORF">VSR73_18185</name>
</gene>